<reference evidence="4 5" key="1">
    <citation type="submission" date="2024-09" db="EMBL/GenBank/DDBJ databases">
        <authorList>
            <person name="Sun Q."/>
            <person name="Mori K."/>
        </authorList>
    </citation>
    <scope>NUCLEOTIDE SEQUENCE [LARGE SCALE GENOMIC DNA]</scope>
    <source>
        <strain evidence="4 5">JCM 3307</strain>
    </source>
</reference>
<keyword evidence="5" id="KW-1185">Reference proteome</keyword>
<dbReference type="InterPro" id="IPR019692">
    <property type="entry name" value="CFP-6_PH"/>
</dbReference>
<dbReference type="RefSeq" id="WP_223101676.1">
    <property type="nucleotide sequence ID" value="NZ_CP061913.1"/>
</dbReference>
<sequence>MSNQIKVKFRRSAALAVAGAITVIGGIPILAESVWFLPLLLIPLAIAVWAWRAGTDVDERGFTVRALFGSRRVLWEAVDGLVSDGNRVHARLANAHLVPLDAVRPADLPRLISASGQDLESDSPTDAAPILDEEPANPPTSPTDTVEDSEDTAERDAPEPSTEDSTALNPAAADSTPQPQTTATTAQPTK</sequence>
<proteinExistence type="predicted"/>
<keyword evidence="2" id="KW-1133">Transmembrane helix</keyword>
<evidence type="ECO:0000256" key="1">
    <source>
        <dbReference type="SAM" id="MobiDB-lite"/>
    </source>
</evidence>
<comment type="caution">
    <text evidence="4">The sequence shown here is derived from an EMBL/GenBank/DDBJ whole genome shotgun (WGS) entry which is preliminary data.</text>
</comment>
<evidence type="ECO:0000313" key="5">
    <source>
        <dbReference type="Proteomes" id="UP001589608"/>
    </source>
</evidence>
<name>A0ABV5M6Z8_9ACTN</name>
<feature type="region of interest" description="Disordered" evidence="1">
    <location>
        <begin position="115"/>
        <end position="190"/>
    </location>
</feature>
<gene>
    <name evidence="4" type="ORF">ACFFTR_16215</name>
</gene>
<feature type="transmembrane region" description="Helical" evidence="2">
    <location>
        <begin position="12"/>
        <end position="29"/>
    </location>
</feature>
<evidence type="ECO:0000259" key="3">
    <source>
        <dbReference type="Pfam" id="PF10756"/>
    </source>
</evidence>
<evidence type="ECO:0000313" key="4">
    <source>
        <dbReference type="EMBL" id="MFB9444622.1"/>
    </source>
</evidence>
<keyword evidence="2" id="KW-0812">Transmembrane</keyword>
<feature type="compositionally biased region" description="Low complexity" evidence="1">
    <location>
        <begin position="170"/>
        <end position="190"/>
    </location>
</feature>
<dbReference type="Pfam" id="PF10756">
    <property type="entry name" value="bPH_6"/>
    <property type="match status" value="1"/>
</dbReference>
<dbReference type="EMBL" id="JBHMCA010000026">
    <property type="protein sequence ID" value="MFB9444622.1"/>
    <property type="molecule type" value="Genomic_DNA"/>
</dbReference>
<evidence type="ECO:0000256" key="2">
    <source>
        <dbReference type="SAM" id="Phobius"/>
    </source>
</evidence>
<feature type="transmembrane region" description="Helical" evidence="2">
    <location>
        <begin position="35"/>
        <end position="51"/>
    </location>
</feature>
<feature type="compositionally biased region" description="Polar residues" evidence="1">
    <location>
        <begin position="115"/>
        <end position="124"/>
    </location>
</feature>
<dbReference type="Proteomes" id="UP001589608">
    <property type="component" value="Unassembled WGS sequence"/>
</dbReference>
<accession>A0ABV5M6Z8</accession>
<protein>
    <submittedName>
        <fullName evidence="4">PH domain-containing protein</fullName>
    </submittedName>
</protein>
<organism evidence="4 5">
    <name type="scientific">Dactylosporangium vinaceum</name>
    <dbReference type="NCBI Taxonomy" id="53362"/>
    <lineage>
        <taxon>Bacteria</taxon>
        <taxon>Bacillati</taxon>
        <taxon>Actinomycetota</taxon>
        <taxon>Actinomycetes</taxon>
        <taxon>Micromonosporales</taxon>
        <taxon>Micromonosporaceae</taxon>
        <taxon>Dactylosporangium</taxon>
    </lineage>
</organism>
<keyword evidence="2" id="KW-0472">Membrane</keyword>
<feature type="domain" description="Low molecular weight protein antigen 6 PH" evidence="3">
    <location>
        <begin position="52"/>
        <end position="119"/>
    </location>
</feature>